<gene>
    <name evidence="2" type="ORF">GCM10011273_17650</name>
</gene>
<feature type="transmembrane region" description="Helical" evidence="1">
    <location>
        <begin position="6"/>
        <end position="27"/>
    </location>
</feature>
<keyword evidence="1" id="KW-1133">Transmembrane helix</keyword>
<evidence type="ECO:0000256" key="1">
    <source>
        <dbReference type="SAM" id="Phobius"/>
    </source>
</evidence>
<evidence type="ECO:0000313" key="2">
    <source>
        <dbReference type="EMBL" id="GGZ32071.1"/>
    </source>
</evidence>
<keyword evidence="3" id="KW-1185">Reference proteome</keyword>
<dbReference type="Proteomes" id="UP000662572">
    <property type="component" value="Unassembled WGS sequence"/>
</dbReference>
<keyword evidence="1" id="KW-0812">Transmembrane</keyword>
<proteinExistence type="predicted"/>
<protein>
    <submittedName>
        <fullName evidence="2">Uncharacterized protein</fullName>
    </submittedName>
</protein>
<dbReference type="EMBL" id="BMZB01000002">
    <property type="protein sequence ID" value="GGZ32071.1"/>
    <property type="molecule type" value="Genomic_DNA"/>
</dbReference>
<comment type="caution">
    <text evidence="2">The sequence shown here is derived from an EMBL/GenBank/DDBJ whole genome shotgun (WGS) entry which is preliminary data.</text>
</comment>
<organism evidence="2 3">
    <name type="scientific">Asticcacaulis endophyticus</name>
    <dbReference type="NCBI Taxonomy" id="1395890"/>
    <lineage>
        <taxon>Bacteria</taxon>
        <taxon>Pseudomonadati</taxon>
        <taxon>Pseudomonadota</taxon>
        <taxon>Alphaproteobacteria</taxon>
        <taxon>Caulobacterales</taxon>
        <taxon>Caulobacteraceae</taxon>
        <taxon>Asticcacaulis</taxon>
    </lineage>
</organism>
<dbReference type="RefSeq" id="WP_189486109.1">
    <property type="nucleotide sequence ID" value="NZ_BMZB01000002.1"/>
</dbReference>
<accession>A0A918UT46</accession>
<sequence length="237" mass="27447">MNIDWVSIISGLVSGLIAGGGIVGLFVKHLGQKWIDERFHKSRLKLQHENQREIERLKGVVQGYIDHQTRLNTQEFNALTQTYNSMYEAVVEAQSALAIFSRSDSILGVNEKVKKHIMETNGLIDIEIEFVFEKSSDFEMDSAFRTILFRRKVRYARILCQNFGDTLNKNSIFIDSEILKELREVHKLSSCALFERMNADDVPGILPVEQDKFRSQITSLLENVELQIRKRIWDRQI</sequence>
<name>A0A918UT46_9CAUL</name>
<dbReference type="AlphaFoldDB" id="A0A918UT46"/>
<reference evidence="2" key="1">
    <citation type="journal article" date="2014" name="Int. J. Syst. Evol. Microbiol.">
        <title>Complete genome sequence of Corynebacterium casei LMG S-19264T (=DSM 44701T), isolated from a smear-ripened cheese.</title>
        <authorList>
            <consortium name="US DOE Joint Genome Institute (JGI-PGF)"/>
            <person name="Walter F."/>
            <person name="Albersmeier A."/>
            <person name="Kalinowski J."/>
            <person name="Ruckert C."/>
        </authorList>
    </citation>
    <scope>NUCLEOTIDE SEQUENCE</scope>
    <source>
        <strain evidence="2">KCTC 32296</strain>
    </source>
</reference>
<evidence type="ECO:0000313" key="3">
    <source>
        <dbReference type="Proteomes" id="UP000662572"/>
    </source>
</evidence>
<keyword evidence="1" id="KW-0472">Membrane</keyword>
<reference evidence="2" key="2">
    <citation type="submission" date="2020-09" db="EMBL/GenBank/DDBJ databases">
        <authorList>
            <person name="Sun Q."/>
            <person name="Kim S."/>
        </authorList>
    </citation>
    <scope>NUCLEOTIDE SEQUENCE</scope>
    <source>
        <strain evidence="2">KCTC 32296</strain>
    </source>
</reference>